<dbReference type="NCBIfam" id="NF033175">
    <property type="entry name" value="fuso_auto_Nterm"/>
    <property type="match status" value="1"/>
</dbReference>
<reference evidence="2 3" key="1">
    <citation type="submission" date="2010-03" db="EMBL/GenBank/DDBJ databases">
        <title>The Genome Sequence of Fusobacterium sp. 1_1_41FAA.</title>
        <authorList>
            <consortium name="The Broad Institute Genome Sequencing Platform"/>
            <person name="Ward D."/>
            <person name="Earl A."/>
            <person name="Feldgarden M."/>
            <person name="Gevers D."/>
            <person name="Young S.K."/>
            <person name="Zeng Q."/>
            <person name="Koehrsen M."/>
            <person name="Alvarado L."/>
            <person name="Berlin A."/>
            <person name="Borenstein D."/>
            <person name="Chapman S."/>
            <person name="Chen Z."/>
            <person name="Engels R."/>
            <person name="Freedman E."/>
            <person name="Gellesch M."/>
            <person name="Goldberg J."/>
            <person name="Griggs A."/>
            <person name="Gujja S."/>
            <person name="Heilman E."/>
            <person name="Heiman D."/>
            <person name="Hepburn T."/>
            <person name="Howarth C."/>
            <person name="Jen D."/>
            <person name="Larson L."/>
            <person name="Mehta T."/>
            <person name="Park D."/>
            <person name="Pearson M."/>
            <person name="Richards J."/>
            <person name="Roberts A."/>
            <person name="Saif S."/>
            <person name="Shea T."/>
            <person name="Shenoy N."/>
            <person name="Sisk P."/>
            <person name="Stolte C."/>
            <person name="Sykes S."/>
            <person name="Walk T."/>
            <person name="White J."/>
            <person name="Yandava C."/>
            <person name="Strauss J.C."/>
            <person name="Ambrose C.E."/>
            <person name="Allen-Vercoe E."/>
            <person name="Haas B."/>
            <person name="Henn M.R."/>
            <person name="Nusbaum C."/>
            <person name="Birren B."/>
        </authorList>
    </citation>
    <scope>NUCLEOTIDE SEQUENCE [LARGE SCALE GENOMIC DNA]</scope>
    <source>
        <strain evidence="2 3">1_1_41FAA</strain>
    </source>
</reference>
<accession>D6LG68</accession>
<name>D6LG68_9FUSO</name>
<organism evidence="2 3">
    <name type="scientific">Fusobacterium periodonticum 1_1_41FAA</name>
    <dbReference type="NCBI Taxonomy" id="469621"/>
    <lineage>
        <taxon>Bacteria</taxon>
        <taxon>Fusobacteriati</taxon>
        <taxon>Fusobacteriota</taxon>
        <taxon>Fusobacteriia</taxon>
        <taxon>Fusobacteriales</taxon>
        <taxon>Fusobacteriaceae</taxon>
        <taxon>Fusobacterium</taxon>
    </lineage>
</organism>
<evidence type="ECO:0000256" key="1">
    <source>
        <dbReference type="SAM" id="MobiDB-lite"/>
    </source>
</evidence>
<feature type="region of interest" description="Disordered" evidence="1">
    <location>
        <begin position="1"/>
        <end position="27"/>
    </location>
</feature>
<feature type="non-terminal residue" evidence="2">
    <location>
        <position position="2162"/>
    </location>
</feature>
<evidence type="ECO:0000313" key="2">
    <source>
        <dbReference type="EMBL" id="EFG29153.2"/>
    </source>
</evidence>
<feature type="compositionally biased region" description="Basic and acidic residues" evidence="1">
    <location>
        <begin position="1"/>
        <end position="11"/>
    </location>
</feature>
<dbReference type="InterPro" id="IPR053787">
    <property type="entry name" value="Autotransptr-assoc_N"/>
</dbReference>
<sequence length="2162" mass="227679">MEEIKASKQELRSSVGNLQDKIDTARRENQKEIDGLRLELIKLMEQGNQVVKSPWSSWQFGANYFYEDWGGSYKGRGDKKEKYPYEGVFARSTNPFGRATSITSTTTATQKAALGSIVAKNGGFNPNDKGLNYGLIGRAEISEDPISIEVSAGIRPKNIQKGALTLSVPPVNVTQPRPSVAPGIPNTPGAPNINIPAFSPVAPKVEAPEIPAPPTFAVILGADCNTACSGNEQDTKAGFLTSPQNKSKQNIPIRVRYTWGNNSGAEKRYAFKMDLEENLNWGTRPDTMYFNSYNFGYNGLANGEYASALTASQDTDGDRNNQYFFIGGSRFIEFDNNDSGTHEIPASKTIHLGGILSLGFVVQDNGITAINSGKITDKSENEDKWIQDMPYTPGKDYLEIKGPSYDPTKHEETVYKIRRSKDGYVGYKVGMAQVQEDGDTGNEFYNKGTLEFYGERSIGMYSYLPTHTSKIKLVNKKFITMSGKESYGMRLNSHTDSTAELLNDVDGVITLRKNPDSTNGNLADRADNSAAMALMTDGTVANKVTLDPGKALNKGKIELKDNISNALGMFINIDSNMTNQGEINISAIAQKDANNKYKPNVGMRADQVESKYSTATTYDTSVINDAAGKISITGQGNIAMLASGKNTAGPNGKGTATATNKGEIKIDKGTVVAKDNYGMLSINEGSAINDAAGKINIGNAEGTVGMAALKQGTTHSTAENKGTITINGPKSTAVYNTGHFLMDNATAKINVKGSQSIGLYAKGIDTTHTKTELKQGTIKSEDGAVGLYSDEANVILDNTSNNLKLVAGNGGLLFYNYKSANPAVSDGKFTLKGAVTADIESGGYGFYLKNATINSVNGQVQGVPNFLNGMFDLAPGAQKLKVKMQAGGTFMVLHKPTGGSMKLTSVSSLASINSALGTKVELVAPTTGSYKVYSVYRGKLEINQNVNLDNDESTATPDTFYKVDFRSSNMVVETGKTVSGTKQGQVALFQGNFNEGAGGDVGAVGDVSIVNNGTIKLTGNSITTGPAASRKTTTAMAGDFITLTNNKTIEVTGNNGIGIYGAGGSKILNSAGASITVGQEGVALYGANKLNNSTLGNGKISVTNAGTLKGVSGKTKAFGIFAENTSTVANSTLTNSGTIDFSSSQESIGIHSINSTVSNTGNIKMGLKGVAINAKNSNITSTGDIVLAGNGIAFNLGGAFTGRTLNFSSKVTLTGDGNSIFNLKDMSFNSVGASLTENVNIVPNGKSFAYFSMDNSSLIYDRNKTFTGNKITLVSAKNSSVDWRSNVTLNGQENVAFYLNGRKTGAAFELKTATGKTITLGNKSVGAYGTNGARIENNSNMVIGSDGAALYSTGATGSLKNTGKLTIGKNSVGMFMKDGTALTNTGEIVSTAEGAKGLVINRTAAGTYTNNGKIKLTGTSSIGIHAEGAAHNIISGADVEVGNTTGTSQSVAIHLKDGGQVRVLGNTSVKAGNDSIAIYGSTVSTTVDNNAKVEVGNGAVGIYAKAGNVNLNTGSKMKIGQSLGANKEAVGVYYVGNGGTINNNLASFDIGKGSIGIVDAGTGTTTINNNLATVNLKGDSVYTYTSNTGSNVIGNTAITSTGNGNYGYYVAGNLSNYGTMDLSSGNGNVGIYSAYGAGTGSGVARNYANIKVGKTDLENELYSIGMAAGYTNNNRPSENKVGHIVNMAGSTITVGNENSIGMYASGAGSTAENFGTIKVTAKKGIGMYLENGATGYNRAGGLIEIDPSAQNAIAVYSTGGTTVFKNYGTIRLKAPASKGIVTANNAQGTNETGGIIDVQHSSAEATKKIEGTAGGDKKFGDKTLSVPRGGLTDSKVKDSTGNIITPTVIDTTAATNTAKIQVSNDPIAKATYNRDILKEHQDFGSISKIGMYVDTSGVNFTNPIEGLSNLAGLKKADLIVGAEAAEYTNAKTITVGKNILKRYNNALLGSGVDKWDILSGSLTWAAVPLKLGASGEVQGVMMAKTDYKEYAKNSTTPYNFLDGLEQRYDKNALDSREKRVFNKLNSIGKNEPILLSQAFDEMMGHQYANVQQRIQATGNILDKEFNYLRNEWQNPSKDSNKIKTFGARGEYNTDTAGIKDYKSHAYGVAYVHEDETVRLGESTGWYAGIVHNTLDFKDIGNSKEEQLQAKLGIFKSVPFDEN</sequence>
<gene>
    <name evidence="2" type="ORF">HMPREF0400_00717</name>
</gene>
<proteinExistence type="predicted"/>
<protein>
    <submittedName>
        <fullName evidence="2">Outer membrane protein</fullName>
    </submittedName>
</protein>
<dbReference type="EMBL" id="GG770381">
    <property type="protein sequence ID" value="EFG29153.2"/>
    <property type="molecule type" value="Genomic_DNA"/>
</dbReference>
<dbReference type="Proteomes" id="UP000003964">
    <property type="component" value="Unassembled WGS sequence"/>
</dbReference>
<evidence type="ECO:0000313" key="3">
    <source>
        <dbReference type="Proteomes" id="UP000003964"/>
    </source>
</evidence>